<evidence type="ECO:0000259" key="2">
    <source>
        <dbReference type="Pfam" id="PF00582"/>
    </source>
</evidence>
<dbReference type="SUPFAM" id="SSF52402">
    <property type="entry name" value="Adenine nucleotide alpha hydrolases-like"/>
    <property type="match status" value="1"/>
</dbReference>
<dbReference type="CDD" id="cd23659">
    <property type="entry name" value="USP_At3g01520-like"/>
    <property type="match status" value="1"/>
</dbReference>
<dbReference type="RefSeq" id="WP_378264439.1">
    <property type="nucleotide sequence ID" value="NZ_JBHUKR010000006.1"/>
</dbReference>
<keyword evidence="4" id="KW-1185">Reference proteome</keyword>
<gene>
    <name evidence="3" type="ORF">ACFSXZ_12145</name>
</gene>
<dbReference type="Pfam" id="PF00582">
    <property type="entry name" value="Usp"/>
    <property type="match status" value="1"/>
</dbReference>
<dbReference type="Gene3D" id="3.40.50.620">
    <property type="entry name" value="HUPs"/>
    <property type="match status" value="1"/>
</dbReference>
<evidence type="ECO:0000313" key="4">
    <source>
        <dbReference type="Proteomes" id="UP001597417"/>
    </source>
</evidence>
<dbReference type="InterPro" id="IPR006015">
    <property type="entry name" value="Universal_stress_UspA"/>
</dbReference>
<organism evidence="3 4">
    <name type="scientific">Amycolatopsis pigmentata</name>
    <dbReference type="NCBI Taxonomy" id="450801"/>
    <lineage>
        <taxon>Bacteria</taxon>
        <taxon>Bacillati</taxon>
        <taxon>Actinomycetota</taxon>
        <taxon>Actinomycetes</taxon>
        <taxon>Pseudonocardiales</taxon>
        <taxon>Pseudonocardiaceae</taxon>
        <taxon>Amycolatopsis</taxon>
    </lineage>
</organism>
<evidence type="ECO:0000256" key="1">
    <source>
        <dbReference type="ARBA" id="ARBA00008791"/>
    </source>
</evidence>
<dbReference type="InterPro" id="IPR014729">
    <property type="entry name" value="Rossmann-like_a/b/a_fold"/>
</dbReference>
<reference evidence="4" key="1">
    <citation type="journal article" date="2019" name="Int. J. Syst. Evol. Microbiol.">
        <title>The Global Catalogue of Microorganisms (GCM) 10K type strain sequencing project: providing services to taxonomists for standard genome sequencing and annotation.</title>
        <authorList>
            <consortium name="The Broad Institute Genomics Platform"/>
            <consortium name="The Broad Institute Genome Sequencing Center for Infectious Disease"/>
            <person name="Wu L."/>
            <person name="Ma J."/>
        </authorList>
    </citation>
    <scope>NUCLEOTIDE SEQUENCE [LARGE SCALE GENOMIC DNA]</scope>
    <source>
        <strain evidence="4">CGMCC 4.7645</strain>
    </source>
</reference>
<dbReference type="PANTHER" id="PTHR31964">
    <property type="entry name" value="ADENINE NUCLEOTIDE ALPHA HYDROLASES-LIKE SUPERFAMILY PROTEIN"/>
    <property type="match status" value="1"/>
</dbReference>
<dbReference type="EMBL" id="JBHUKR010000006">
    <property type="protein sequence ID" value="MFD2417074.1"/>
    <property type="molecule type" value="Genomic_DNA"/>
</dbReference>
<proteinExistence type="inferred from homology"/>
<dbReference type="PANTHER" id="PTHR31964:SF113">
    <property type="entry name" value="USPA DOMAIN-CONTAINING PROTEIN"/>
    <property type="match status" value="1"/>
</dbReference>
<sequence length="159" mass="16784">MTTQSEPVRTIAVGVDGSPQSEAALRWALREAEGKAHVRAIVVRPHEDLLPGTSFAILPHGRRPIAEEPDYADRLHAVVEATRSEFLNPAPLVEVVVSGDPATELVKASMSADLLVVGSHGARPLAELLLGSVATQCVRYAHCPVVVITAEAAHHAALG</sequence>
<comment type="caution">
    <text evidence="3">The sequence shown here is derived from an EMBL/GenBank/DDBJ whole genome shotgun (WGS) entry which is preliminary data.</text>
</comment>
<name>A0ABW5FS70_9PSEU</name>
<accession>A0ABW5FS70</accession>
<dbReference type="Proteomes" id="UP001597417">
    <property type="component" value="Unassembled WGS sequence"/>
</dbReference>
<protein>
    <submittedName>
        <fullName evidence="3">Universal stress protein</fullName>
    </submittedName>
</protein>
<feature type="domain" description="UspA" evidence="2">
    <location>
        <begin position="9"/>
        <end position="148"/>
    </location>
</feature>
<dbReference type="PRINTS" id="PR01438">
    <property type="entry name" value="UNVRSLSTRESS"/>
</dbReference>
<evidence type="ECO:0000313" key="3">
    <source>
        <dbReference type="EMBL" id="MFD2417074.1"/>
    </source>
</evidence>
<comment type="similarity">
    <text evidence="1">Belongs to the universal stress protein A family.</text>
</comment>
<dbReference type="InterPro" id="IPR006016">
    <property type="entry name" value="UspA"/>
</dbReference>